<protein>
    <recommendedName>
        <fullName evidence="3">GNAT family N-acetyltransferase</fullName>
    </recommendedName>
</protein>
<evidence type="ECO:0008006" key="3">
    <source>
        <dbReference type="Google" id="ProtNLM"/>
    </source>
</evidence>
<reference evidence="1 2" key="1">
    <citation type="submission" date="2019-01" db="EMBL/GenBank/DDBJ databases">
        <title>Genome sequencing of strain FW100M-2.</title>
        <authorList>
            <person name="Heo J."/>
            <person name="Kim S.-J."/>
            <person name="Kim J.-S."/>
            <person name="Hong S.-B."/>
            <person name="Kwon S.-W."/>
        </authorList>
    </citation>
    <scope>NUCLEOTIDE SEQUENCE [LARGE SCALE GENOMIC DNA]</scope>
    <source>
        <strain evidence="1 2">FW100M-2</strain>
    </source>
</reference>
<keyword evidence="2" id="KW-1185">Reference proteome</keyword>
<dbReference type="InterPro" id="IPR016181">
    <property type="entry name" value="Acyl_CoA_acyltransferase"/>
</dbReference>
<dbReference type="Proteomes" id="UP000293568">
    <property type="component" value="Chromosome"/>
</dbReference>
<evidence type="ECO:0000313" key="2">
    <source>
        <dbReference type="Proteomes" id="UP000293568"/>
    </source>
</evidence>
<dbReference type="OrthoDB" id="5292888at2"/>
<dbReference type="EMBL" id="CP035492">
    <property type="protein sequence ID" value="QAY65670.1"/>
    <property type="molecule type" value="Genomic_DNA"/>
</dbReference>
<accession>A0A4P6ERJ4</accession>
<dbReference type="RefSeq" id="WP_129438455.1">
    <property type="nucleotide sequence ID" value="NZ_CP035492.1"/>
</dbReference>
<dbReference type="Gene3D" id="3.40.630.30">
    <property type="match status" value="1"/>
</dbReference>
<dbReference type="SUPFAM" id="SSF55729">
    <property type="entry name" value="Acyl-CoA N-acyltransferases (Nat)"/>
    <property type="match status" value="1"/>
</dbReference>
<evidence type="ECO:0000313" key="1">
    <source>
        <dbReference type="EMBL" id="QAY65670.1"/>
    </source>
</evidence>
<proteinExistence type="predicted"/>
<gene>
    <name evidence="1" type="ORF">ET464_04005</name>
</gene>
<sequence>MRIRAATANDIISISEVHVDSWRTTYKGIVPDPFLANLNIEQRKRYWDYFFEQKQPEDPVWVAETDDGQIVGFANGGKSR</sequence>
<name>A0A4P6ERJ4_9BACL</name>
<dbReference type="AlphaFoldDB" id="A0A4P6ERJ4"/>
<organism evidence="1 2">
    <name type="scientific">Paenibacillus protaetiae</name>
    <dbReference type="NCBI Taxonomy" id="2509456"/>
    <lineage>
        <taxon>Bacteria</taxon>
        <taxon>Bacillati</taxon>
        <taxon>Bacillota</taxon>
        <taxon>Bacilli</taxon>
        <taxon>Bacillales</taxon>
        <taxon>Paenibacillaceae</taxon>
        <taxon>Paenibacillus</taxon>
    </lineage>
</organism>
<dbReference type="KEGG" id="pprt:ET464_04005"/>